<dbReference type="Proteomes" id="UP001596036">
    <property type="component" value="Unassembled WGS sequence"/>
</dbReference>
<sequence length="375" mass="40115">MLDGLHLTLLIGPAVPVPAPTEVLDALEGVQINSGGDRSGFQLSFQVGKRSVLQTTLLPAGYFDPIVTRVIVIATVRGIPNVLADGVVTRQELSPSNDPGKSTLTITGEDLSLLMDLVEMPFMRFPAMPVIARVYAILAKYAAFGIAPIAIPPIVPDIPNPLEEMPHQNGTDREYLQQLASSCGYTFYVEPGPTPGANIAYFGPDVRIPAPQPALNVNMDAHTNVESLSFSLDGTAKKIVVMTVMDPITRRTPIPIPVPNISVLRPPMGVRPTPPARVEFPGYVAHLNPSDAANMALGIVLGAQDAISGTGTLDVLRYGHVLRSRMMVGVRGAGLAYDGLYYVNSVSHDIKRGQFKQSFNLSRDGLISNTPVVPP</sequence>
<evidence type="ECO:0008006" key="3">
    <source>
        <dbReference type="Google" id="ProtNLM"/>
    </source>
</evidence>
<reference evidence="2" key="1">
    <citation type="journal article" date="2019" name="Int. J. Syst. Evol. Microbiol.">
        <title>The Global Catalogue of Microorganisms (GCM) 10K type strain sequencing project: providing services to taxonomists for standard genome sequencing and annotation.</title>
        <authorList>
            <consortium name="The Broad Institute Genomics Platform"/>
            <consortium name="The Broad Institute Genome Sequencing Center for Infectious Disease"/>
            <person name="Wu L."/>
            <person name="Ma J."/>
        </authorList>
    </citation>
    <scope>NUCLEOTIDE SEQUENCE [LARGE SCALE GENOMIC DNA]</scope>
    <source>
        <strain evidence="2">KACC 11407</strain>
    </source>
</reference>
<protein>
    <recommendedName>
        <fullName evidence="3">Phage protein D</fullName>
    </recommendedName>
</protein>
<evidence type="ECO:0000313" key="2">
    <source>
        <dbReference type="Proteomes" id="UP001596036"/>
    </source>
</evidence>
<dbReference type="EMBL" id="JBHSNM010000001">
    <property type="protein sequence ID" value="MFC5569083.1"/>
    <property type="molecule type" value="Genomic_DNA"/>
</dbReference>
<dbReference type="RefSeq" id="WP_386752939.1">
    <property type="nucleotide sequence ID" value="NZ_JBHSNM010000001.1"/>
</dbReference>
<keyword evidence="2" id="KW-1185">Reference proteome</keyword>
<accession>A0ABW0SJ43</accession>
<organism evidence="1 2">
    <name type="scientific">Lysobacter yangpyeongensis</name>
    <dbReference type="NCBI Taxonomy" id="346182"/>
    <lineage>
        <taxon>Bacteria</taxon>
        <taxon>Pseudomonadati</taxon>
        <taxon>Pseudomonadota</taxon>
        <taxon>Gammaproteobacteria</taxon>
        <taxon>Lysobacterales</taxon>
        <taxon>Lysobacteraceae</taxon>
        <taxon>Lysobacter</taxon>
    </lineage>
</organism>
<comment type="caution">
    <text evidence="1">The sequence shown here is derived from an EMBL/GenBank/DDBJ whole genome shotgun (WGS) entry which is preliminary data.</text>
</comment>
<proteinExistence type="predicted"/>
<name>A0ABW0SJ43_9GAMM</name>
<evidence type="ECO:0000313" key="1">
    <source>
        <dbReference type="EMBL" id="MFC5569083.1"/>
    </source>
</evidence>
<gene>
    <name evidence="1" type="ORF">ACFPN1_03250</name>
</gene>